<evidence type="ECO:0000313" key="1">
    <source>
        <dbReference type="EMBL" id="SPD13277.1"/>
    </source>
</evidence>
<protein>
    <submittedName>
        <fullName evidence="1">Uncharacterized protein</fullName>
    </submittedName>
</protein>
<dbReference type="EMBL" id="OIVN01003743">
    <property type="protein sequence ID" value="SPD13277.1"/>
    <property type="molecule type" value="Genomic_DNA"/>
</dbReference>
<gene>
    <name evidence="1" type="ORF">FSB_LOCUS41159</name>
</gene>
<accession>A0A2N9HG48</accession>
<name>A0A2N9HG48_FAGSY</name>
<reference evidence="1" key="1">
    <citation type="submission" date="2018-02" db="EMBL/GenBank/DDBJ databases">
        <authorList>
            <person name="Cohen D.B."/>
            <person name="Kent A.D."/>
        </authorList>
    </citation>
    <scope>NUCLEOTIDE SEQUENCE</scope>
</reference>
<proteinExistence type="predicted"/>
<dbReference type="AlphaFoldDB" id="A0A2N9HG48"/>
<organism evidence="1">
    <name type="scientific">Fagus sylvatica</name>
    <name type="common">Beechnut</name>
    <dbReference type="NCBI Taxonomy" id="28930"/>
    <lineage>
        <taxon>Eukaryota</taxon>
        <taxon>Viridiplantae</taxon>
        <taxon>Streptophyta</taxon>
        <taxon>Embryophyta</taxon>
        <taxon>Tracheophyta</taxon>
        <taxon>Spermatophyta</taxon>
        <taxon>Magnoliopsida</taxon>
        <taxon>eudicotyledons</taxon>
        <taxon>Gunneridae</taxon>
        <taxon>Pentapetalae</taxon>
        <taxon>rosids</taxon>
        <taxon>fabids</taxon>
        <taxon>Fagales</taxon>
        <taxon>Fagaceae</taxon>
        <taxon>Fagus</taxon>
    </lineage>
</organism>
<sequence>MCIIINMCDWVRPNLSSEARWHGFWLGNFDLGLAWSDHGSMARIAAQRLRGSDLEMVLARDLSSIGDMVVRARVGLSAETDDGAWRRIIWNGRSGARWFRQCWWRMSEDLKLYPARGGALMLGMDSSSRRSPDLWMVY</sequence>